<feature type="domain" description="Transposase IS116/IS110/IS902 C-terminal" evidence="2">
    <location>
        <begin position="283"/>
        <end position="369"/>
    </location>
</feature>
<dbReference type="Pfam" id="PF01548">
    <property type="entry name" value="DEDD_Tnp_IS110"/>
    <property type="match status" value="1"/>
</dbReference>
<evidence type="ECO:0000313" key="4">
    <source>
        <dbReference type="Proteomes" id="UP000230025"/>
    </source>
</evidence>
<evidence type="ECO:0000259" key="1">
    <source>
        <dbReference type="Pfam" id="PF01548"/>
    </source>
</evidence>
<dbReference type="InterPro" id="IPR047650">
    <property type="entry name" value="Transpos_IS110"/>
</dbReference>
<name>A0A2M7H020_9BACT</name>
<gene>
    <name evidence="3" type="ORF">COW28_01205</name>
</gene>
<dbReference type="GO" id="GO:0004803">
    <property type="term" value="F:transposase activity"/>
    <property type="evidence" value="ECO:0007669"/>
    <property type="project" value="InterPro"/>
</dbReference>
<dbReference type="InterPro" id="IPR003346">
    <property type="entry name" value="Transposase_20"/>
</dbReference>
<dbReference type="PANTHER" id="PTHR33055">
    <property type="entry name" value="TRANSPOSASE FOR INSERTION SEQUENCE ELEMENT IS1111A"/>
    <property type="match status" value="1"/>
</dbReference>
<dbReference type="InterPro" id="IPR002525">
    <property type="entry name" value="Transp_IS110-like_N"/>
</dbReference>
<dbReference type="GO" id="GO:0006313">
    <property type="term" value="P:DNA transposition"/>
    <property type="evidence" value="ECO:0007669"/>
    <property type="project" value="InterPro"/>
</dbReference>
<proteinExistence type="predicted"/>
<dbReference type="AlphaFoldDB" id="A0A2M7H020"/>
<comment type="caution">
    <text evidence="3">The sequence shown here is derived from an EMBL/GenBank/DDBJ whole genome shotgun (WGS) entry which is preliminary data.</text>
</comment>
<organism evidence="3 4">
    <name type="scientific">bacterium (Candidatus Ratteibacteria) CG15_BIG_FIL_POST_REV_8_21_14_020_41_12</name>
    <dbReference type="NCBI Taxonomy" id="2014291"/>
    <lineage>
        <taxon>Bacteria</taxon>
        <taxon>Candidatus Ratteibacteria</taxon>
    </lineage>
</organism>
<dbReference type="Pfam" id="PF02371">
    <property type="entry name" value="Transposase_20"/>
    <property type="match status" value="1"/>
</dbReference>
<sequence>MSKSLFCGCDVALENNTIWLMLDDGSQPAKLFNVDNSQLGADVLVERIYSIAKEHCVSDILIGTEATSMYDWHLLEYLAESKLALEFSLKLYRFNAKWIKNFKKSLAPRGKTDPIDSFAIAERLRIGRLPKEYVPDTKYQPLRKLTRFRFHLMQQIAREKDFFLANLFLKASAYSRVAPFASTFSATSLSVINDFFSVDELAAMPIEELTEFILEKGKAHFSKPSEIVDNLKRVARESYRLKPELAPTVNLILASTFNNIRCYKEQVKLVDSAIAENLKAFKHTLDSIPGIGPVYAAGILAEISDVHRFSNDSSLAQFSGLTWPKHQSGKFQAEETRMSHTGNQYLRYYLVEAANSVKRCDATYKAFYEKKYAEATKHHHKR</sequence>
<dbReference type="NCBIfam" id="NF033542">
    <property type="entry name" value="transpos_IS110"/>
    <property type="match status" value="1"/>
</dbReference>
<accession>A0A2M7H020</accession>
<feature type="non-terminal residue" evidence="3">
    <location>
        <position position="382"/>
    </location>
</feature>
<dbReference type="EMBL" id="PFFY01000056">
    <property type="protein sequence ID" value="PIW34075.1"/>
    <property type="molecule type" value="Genomic_DNA"/>
</dbReference>
<dbReference type="GO" id="GO:0003677">
    <property type="term" value="F:DNA binding"/>
    <property type="evidence" value="ECO:0007669"/>
    <property type="project" value="InterPro"/>
</dbReference>
<dbReference type="PANTHER" id="PTHR33055:SF15">
    <property type="entry name" value="TRANSPOSASE-RELATED"/>
    <property type="match status" value="1"/>
</dbReference>
<feature type="domain" description="Transposase IS110-like N-terminal" evidence="1">
    <location>
        <begin position="7"/>
        <end position="161"/>
    </location>
</feature>
<evidence type="ECO:0000313" key="3">
    <source>
        <dbReference type="EMBL" id="PIW34075.1"/>
    </source>
</evidence>
<protein>
    <submittedName>
        <fullName evidence="3">IS110 family transposase</fullName>
    </submittedName>
</protein>
<evidence type="ECO:0000259" key="2">
    <source>
        <dbReference type="Pfam" id="PF02371"/>
    </source>
</evidence>
<dbReference type="Proteomes" id="UP000230025">
    <property type="component" value="Unassembled WGS sequence"/>
</dbReference>
<reference evidence="4" key="1">
    <citation type="submission" date="2017-09" db="EMBL/GenBank/DDBJ databases">
        <title>Depth-based differentiation of microbial function through sediment-hosted aquifers and enrichment of novel symbionts in the deep terrestrial subsurface.</title>
        <authorList>
            <person name="Probst A.J."/>
            <person name="Ladd B."/>
            <person name="Jarett J.K."/>
            <person name="Geller-Mcgrath D.E."/>
            <person name="Sieber C.M.K."/>
            <person name="Emerson J.B."/>
            <person name="Anantharaman K."/>
            <person name="Thomas B.C."/>
            <person name="Malmstrom R."/>
            <person name="Stieglmeier M."/>
            <person name="Klingl A."/>
            <person name="Woyke T."/>
            <person name="Ryan C.M."/>
            <person name="Banfield J.F."/>
        </authorList>
    </citation>
    <scope>NUCLEOTIDE SEQUENCE [LARGE SCALE GENOMIC DNA]</scope>
</reference>